<keyword evidence="1" id="KW-1133">Transmembrane helix</keyword>
<feature type="transmembrane region" description="Helical" evidence="1">
    <location>
        <begin position="107"/>
        <end position="129"/>
    </location>
</feature>
<comment type="caution">
    <text evidence="2">The sequence shown here is derived from an EMBL/GenBank/DDBJ whole genome shotgun (WGS) entry which is preliminary data.</text>
</comment>
<evidence type="ECO:0000313" key="2">
    <source>
        <dbReference type="EMBL" id="KHN78996.1"/>
    </source>
</evidence>
<gene>
    <name evidence="2" type="ORF">Tcan_00613</name>
</gene>
<feature type="non-terminal residue" evidence="2">
    <location>
        <position position="139"/>
    </location>
</feature>
<dbReference type="EMBL" id="JPKZ01001954">
    <property type="protein sequence ID" value="KHN78996.1"/>
    <property type="molecule type" value="Genomic_DNA"/>
</dbReference>
<protein>
    <submittedName>
        <fullName evidence="2">Uncharacterized protein</fullName>
    </submittedName>
</protein>
<name>A0A0B2V6E0_TOXCA</name>
<keyword evidence="1" id="KW-0472">Membrane</keyword>
<keyword evidence="1" id="KW-0812">Transmembrane</keyword>
<dbReference type="Proteomes" id="UP000031036">
    <property type="component" value="Unassembled WGS sequence"/>
</dbReference>
<evidence type="ECO:0000256" key="1">
    <source>
        <dbReference type="SAM" id="Phobius"/>
    </source>
</evidence>
<sequence length="139" mass="15380">MYTCATLTQPPHTDAFTVVHTAHRYHFAVKPRSTMVIVQHPNSTVSPFSAYINVDQTAEAVTVFVDGSESPSCNCSTTLFGPSLNFCCAPPVIFATLQCSFIWRIDVAVWCMLATVALFSIHICSIRLASRQEIQHLRS</sequence>
<organism evidence="2 3">
    <name type="scientific">Toxocara canis</name>
    <name type="common">Canine roundworm</name>
    <dbReference type="NCBI Taxonomy" id="6265"/>
    <lineage>
        <taxon>Eukaryota</taxon>
        <taxon>Metazoa</taxon>
        <taxon>Ecdysozoa</taxon>
        <taxon>Nematoda</taxon>
        <taxon>Chromadorea</taxon>
        <taxon>Rhabditida</taxon>
        <taxon>Spirurina</taxon>
        <taxon>Ascaridomorpha</taxon>
        <taxon>Ascaridoidea</taxon>
        <taxon>Toxocaridae</taxon>
        <taxon>Toxocara</taxon>
    </lineage>
</organism>
<keyword evidence="3" id="KW-1185">Reference proteome</keyword>
<evidence type="ECO:0000313" key="3">
    <source>
        <dbReference type="Proteomes" id="UP000031036"/>
    </source>
</evidence>
<accession>A0A0B2V6E0</accession>
<proteinExistence type="predicted"/>
<reference evidence="2 3" key="1">
    <citation type="submission" date="2014-11" db="EMBL/GenBank/DDBJ databases">
        <title>Genetic blueprint of the zoonotic pathogen Toxocara canis.</title>
        <authorList>
            <person name="Zhu X.-Q."/>
            <person name="Korhonen P.K."/>
            <person name="Cai H."/>
            <person name="Young N.D."/>
            <person name="Nejsum P."/>
            <person name="von Samson-Himmelstjerna G."/>
            <person name="Boag P.R."/>
            <person name="Tan P."/>
            <person name="Li Q."/>
            <person name="Min J."/>
            <person name="Yang Y."/>
            <person name="Wang X."/>
            <person name="Fang X."/>
            <person name="Hall R.S."/>
            <person name="Hofmann A."/>
            <person name="Sternberg P.W."/>
            <person name="Jex A.R."/>
            <person name="Gasser R.B."/>
        </authorList>
    </citation>
    <scope>NUCLEOTIDE SEQUENCE [LARGE SCALE GENOMIC DNA]</scope>
    <source>
        <strain evidence="2">PN_DK_2014</strain>
    </source>
</reference>
<dbReference type="AlphaFoldDB" id="A0A0B2V6E0"/>